<dbReference type="InterPro" id="IPR004552">
    <property type="entry name" value="AGP_acyltrans"/>
</dbReference>
<dbReference type="InterPro" id="IPR002123">
    <property type="entry name" value="Plipid/glycerol_acylTrfase"/>
</dbReference>
<feature type="transmembrane region" description="Helical" evidence="6">
    <location>
        <begin position="48"/>
        <end position="70"/>
    </location>
</feature>
<comment type="similarity">
    <text evidence="2 5">Belongs to the 1-acyl-sn-glycerol-3-phosphate acyltransferase family.</text>
</comment>
<dbReference type="CDD" id="cd07989">
    <property type="entry name" value="LPLAT_AGPAT-like"/>
    <property type="match status" value="1"/>
</dbReference>
<keyword evidence="5" id="KW-0594">Phospholipid biosynthesis</keyword>
<keyword evidence="6" id="KW-0812">Transmembrane</keyword>
<dbReference type="AlphaFoldDB" id="A0AA39HUU6"/>
<feature type="transmembrane region" description="Helical" evidence="6">
    <location>
        <begin position="12"/>
        <end position="36"/>
    </location>
</feature>
<evidence type="ECO:0000256" key="4">
    <source>
        <dbReference type="ARBA" id="ARBA00023315"/>
    </source>
</evidence>
<dbReference type="Proteomes" id="UP001175271">
    <property type="component" value="Unassembled WGS sequence"/>
</dbReference>
<feature type="domain" description="Phospholipid/glycerol acyltransferase" evidence="7">
    <location>
        <begin position="106"/>
        <end position="221"/>
    </location>
</feature>
<keyword evidence="9" id="KW-1185">Reference proteome</keyword>
<dbReference type="GO" id="GO:0003841">
    <property type="term" value="F:1-acylglycerol-3-phosphate O-acyltransferase activity"/>
    <property type="evidence" value="ECO:0007669"/>
    <property type="project" value="UniProtKB-UniRule"/>
</dbReference>
<reference evidence="8" key="1">
    <citation type="submission" date="2023-06" db="EMBL/GenBank/DDBJ databases">
        <title>Genomic analysis of the entomopathogenic nematode Steinernema hermaphroditum.</title>
        <authorList>
            <person name="Schwarz E.M."/>
            <person name="Heppert J.K."/>
            <person name="Baniya A."/>
            <person name="Schwartz H.T."/>
            <person name="Tan C.-H."/>
            <person name="Antoshechkin I."/>
            <person name="Sternberg P.W."/>
            <person name="Goodrich-Blair H."/>
            <person name="Dillman A.R."/>
        </authorList>
    </citation>
    <scope>NUCLEOTIDE SEQUENCE</scope>
    <source>
        <strain evidence="8">PS9179</strain>
        <tissue evidence="8">Whole animal</tissue>
    </source>
</reference>
<dbReference type="GO" id="GO:0006654">
    <property type="term" value="P:phosphatidic acid biosynthetic process"/>
    <property type="evidence" value="ECO:0007669"/>
    <property type="project" value="TreeGrafter"/>
</dbReference>
<gene>
    <name evidence="8" type="ORF">QR680_006265</name>
</gene>
<dbReference type="GO" id="GO:0005783">
    <property type="term" value="C:endoplasmic reticulum"/>
    <property type="evidence" value="ECO:0007669"/>
    <property type="project" value="TreeGrafter"/>
</dbReference>
<keyword evidence="5" id="KW-0443">Lipid metabolism</keyword>
<keyword evidence="6" id="KW-0472">Membrane</keyword>
<dbReference type="SMART" id="SM00563">
    <property type="entry name" value="PlsC"/>
    <property type="match status" value="1"/>
</dbReference>
<keyword evidence="4 5" id="KW-0012">Acyltransferase</keyword>
<evidence type="ECO:0000313" key="9">
    <source>
        <dbReference type="Proteomes" id="UP001175271"/>
    </source>
</evidence>
<dbReference type="PANTHER" id="PTHR10434">
    <property type="entry name" value="1-ACYL-SN-GLYCEROL-3-PHOSPHATE ACYLTRANSFERASE"/>
    <property type="match status" value="1"/>
</dbReference>
<comment type="domain">
    <text evidence="5">The HXXXXD motif is essential for acyltransferase activity and may constitute the binding site for the phosphate moiety of the glycerol-3-phosphate.</text>
</comment>
<protein>
    <recommendedName>
        <fullName evidence="5">1-acyl-sn-glycerol-3-phosphate acyltransferase</fullName>
        <ecNumber evidence="5">2.3.1.51</ecNumber>
    </recommendedName>
</protein>
<evidence type="ECO:0000256" key="2">
    <source>
        <dbReference type="ARBA" id="ARBA00008655"/>
    </source>
</evidence>
<proteinExistence type="inferred from homology"/>
<sequence>MTLLSAQHMVCLCGLLGTAFWTAFLLISLVAILYSVSPTARYYIRISGFYVTIFITASYCCIYALPSYFYTEGGSRMMAVNRFLFQWMGIDIEVRNRKKLQSDTPYVLICNHQSSLDVFVMAHTWPEKCTCMMKDSLKYIPGFNICCFLANAIFVKRSSREGGISALKQCSDVMQEKNLKVWVFPEGTRHRERGMLPFKKGAFNLAVQAQIPIVPVVASSYDPFYSKLDKYFKSEGDIIVEVMDPIPTKGMTLEDVPDLCEKTRAKMLDVYNKLSAEAAERFHKTTGNDSKKSD</sequence>
<comment type="caution">
    <text evidence="8">The sequence shown here is derived from an EMBL/GenBank/DDBJ whole genome shotgun (WGS) entry which is preliminary data.</text>
</comment>
<dbReference type="NCBIfam" id="TIGR00530">
    <property type="entry name" value="AGP_acyltrn"/>
    <property type="match status" value="1"/>
</dbReference>
<evidence type="ECO:0000313" key="8">
    <source>
        <dbReference type="EMBL" id="KAK0412525.1"/>
    </source>
</evidence>
<evidence type="ECO:0000256" key="3">
    <source>
        <dbReference type="ARBA" id="ARBA00022679"/>
    </source>
</evidence>
<dbReference type="SUPFAM" id="SSF69593">
    <property type="entry name" value="Glycerol-3-phosphate (1)-acyltransferase"/>
    <property type="match status" value="1"/>
</dbReference>
<organism evidence="8 9">
    <name type="scientific">Steinernema hermaphroditum</name>
    <dbReference type="NCBI Taxonomy" id="289476"/>
    <lineage>
        <taxon>Eukaryota</taxon>
        <taxon>Metazoa</taxon>
        <taxon>Ecdysozoa</taxon>
        <taxon>Nematoda</taxon>
        <taxon>Chromadorea</taxon>
        <taxon>Rhabditida</taxon>
        <taxon>Tylenchina</taxon>
        <taxon>Panagrolaimomorpha</taxon>
        <taxon>Strongyloidoidea</taxon>
        <taxon>Steinernematidae</taxon>
        <taxon>Steinernema</taxon>
    </lineage>
</organism>
<keyword evidence="5" id="KW-1208">Phospholipid metabolism</keyword>
<evidence type="ECO:0000256" key="5">
    <source>
        <dbReference type="RuleBase" id="RU361267"/>
    </source>
</evidence>
<evidence type="ECO:0000256" key="1">
    <source>
        <dbReference type="ARBA" id="ARBA00004728"/>
    </source>
</evidence>
<evidence type="ECO:0000259" key="7">
    <source>
        <dbReference type="SMART" id="SM00563"/>
    </source>
</evidence>
<evidence type="ECO:0000256" key="6">
    <source>
        <dbReference type="SAM" id="Phobius"/>
    </source>
</evidence>
<keyword evidence="3 5" id="KW-0808">Transferase</keyword>
<name>A0AA39HUU6_9BILA</name>
<accession>A0AA39HUU6</accession>
<comment type="catalytic activity">
    <reaction evidence="5">
        <text>a 1-acyl-sn-glycero-3-phosphate + an acyl-CoA = a 1,2-diacyl-sn-glycero-3-phosphate + CoA</text>
        <dbReference type="Rhea" id="RHEA:19709"/>
        <dbReference type="ChEBI" id="CHEBI:57287"/>
        <dbReference type="ChEBI" id="CHEBI:57970"/>
        <dbReference type="ChEBI" id="CHEBI:58342"/>
        <dbReference type="ChEBI" id="CHEBI:58608"/>
        <dbReference type="EC" id="2.3.1.51"/>
    </reaction>
</comment>
<keyword evidence="6" id="KW-1133">Transmembrane helix</keyword>
<dbReference type="EMBL" id="JAUCMV010000003">
    <property type="protein sequence ID" value="KAK0412525.1"/>
    <property type="molecule type" value="Genomic_DNA"/>
</dbReference>
<dbReference type="EC" id="2.3.1.51" evidence="5"/>
<dbReference type="PANTHER" id="PTHR10434:SF11">
    <property type="entry name" value="1-ACYL-SN-GLYCEROL-3-PHOSPHATE ACYLTRANSFERASE"/>
    <property type="match status" value="1"/>
</dbReference>
<comment type="pathway">
    <text evidence="1">Phospholipid metabolism; CDP-diacylglycerol biosynthesis; CDP-diacylglycerol from sn-glycerol 3-phosphate: step 2/3.</text>
</comment>
<dbReference type="Pfam" id="PF01553">
    <property type="entry name" value="Acyltransferase"/>
    <property type="match status" value="1"/>
</dbReference>
<keyword evidence="5" id="KW-0444">Lipid biosynthesis</keyword>
<dbReference type="GO" id="GO:0016020">
    <property type="term" value="C:membrane"/>
    <property type="evidence" value="ECO:0007669"/>
    <property type="project" value="InterPro"/>
</dbReference>